<dbReference type="CDD" id="cd06170">
    <property type="entry name" value="LuxR_C_like"/>
    <property type="match status" value="1"/>
</dbReference>
<name>A0AA97APS2_9CYAN</name>
<dbReference type="InterPro" id="IPR000792">
    <property type="entry name" value="Tscrpt_reg_LuxR_C"/>
</dbReference>
<dbReference type="CDD" id="cd17535">
    <property type="entry name" value="REC_NarL-like"/>
    <property type="match status" value="1"/>
</dbReference>
<keyword evidence="6" id="KW-0614">Plasmid</keyword>
<dbReference type="GO" id="GO:0006355">
    <property type="term" value="P:regulation of DNA-templated transcription"/>
    <property type="evidence" value="ECO:0007669"/>
    <property type="project" value="InterPro"/>
</dbReference>
<feature type="domain" description="Response regulatory" evidence="5">
    <location>
        <begin position="5"/>
        <end position="126"/>
    </location>
</feature>
<dbReference type="PROSITE" id="PS50110">
    <property type="entry name" value="RESPONSE_REGULATORY"/>
    <property type="match status" value="1"/>
</dbReference>
<dbReference type="InterPro" id="IPR039420">
    <property type="entry name" value="WalR-like"/>
</dbReference>
<dbReference type="PANTHER" id="PTHR43214">
    <property type="entry name" value="TWO-COMPONENT RESPONSE REGULATOR"/>
    <property type="match status" value="1"/>
</dbReference>
<dbReference type="InterPro" id="IPR058245">
    <property type="entry name" value="NreC/VraR/RcsB-like_REC"/>
</dbReference>
<keyword evidence="2" id="KW-0238">DNA-binding</keyword>
<proteinExistence type="predicted"/>
<dbReference type="PROSITE" id="PS50043">
    <property type="entry name" value="HTH_LUXR_2"/>
    <property type="match status" value="1"/>
</dbReference>
<gene>
    <name evidence="6" type="ORF">HJG54_35180</name>
</gene>
<dbReference type="Gene3D" id="3.40.50.2300">
    <property type="match status" value="1"/>
</dbReference>
<evidence type="ECO:0000259" key="4">
    <source>
        <dbReference type="PROSITE" id="PS50043"/>
    </source>
</evidence>
<dbReference type="SUPFAM" id="SSF46894">
    <property type="entry name" value="C-terminal effector domain of the bipartite response regulators"/>
    <property type="match status" value="1"/>
</dbReference>
<protein>
    <submittedName>
        <fullName evidence="6">Response regulator transcription factor</fullName>
    </submittedName>
</protein>
<evidence type="ECO:0000259" key="5">
    <source>
        <dbReference type="PROSITE" id="PS50110"/>
    </source>
</evidence>
<dbReference type="Pfam" id="PF00196">
    <property type="entry name" value="GerE"/>
    <property type="match status" value="1"/>
</dbReference>
<dbReference type="PROSITE" id="PS00622">
    <property type="entry name" value="HTH_LUXR_1"/>
    <property type="match status" value="1"/>
</dbReference>
<evidence type="ECO:0000256" key="2">
    <source>
        <dbReference type="ARBA" id="ARBA00023125"/>
    </source>
</evidence>
<evidence type="ECO:0000313" key="6">
    <source>
        <dbReference type="EMBL" id="WNZ28172.1"/>
    </source>
</evidence>
<feature type="domain" description="HTH luxR-type" evidence="4">
    <location>
        <begin position="171"/>
        <end position="236"/>
    </location>
</feature>
<evidence type="ECO:0000256" key="3">
    <source>
        <dbReference type="PROSITE-ProRule" id="PRU00169"/>
    </source>
</evidence>
<accession>A0AA97APS2</accession>
<dbReference type="PANTHER" id="PTHR43214:SF43">
    <property type="entry name" value="TWO-COMPONENT RESPONSE REGULATOR"/>
    <property type="match status" value="1"/>
</dbReference>
<dbReference type="AlphaFoldDB" id="A0AA97APS2"/>
<dbReference type="RefSeq" id="WP_316437259.1">
    <property type="nucleotide sequence ID" value="NZ_CP053588.1"/>
</dbReference>
<dbReference type="EMBL" id="CP053588">
    <property type="protein sequence ID" value="WNZ28172.1"/>
    <property type="molecule type" value="Genomic_DNA"/>
</dbReference>
<dbReference type="GO" id="GO:0003677">
    <property type="term" value="F:DNA binding"/>
    <property type="evidence" value="ECO:0007669"/>
    <property type="project" value="UniProtKB-KW"/>
</dbReference>
<geneLocation type="plasmid" evidence="6">
    <name>p1</name>
</geneLocation>
<dbReference type="SMART" id="SM00448">
    <property type="entry name" value="REC"/>
    <property type="match status" value="1"/>
</dbReference>
<dbReference type="SMART" id="SM00421">
    <property type="entry name" value="HTH_LUXR"/>
    <property type="match status" value="1"/>
</dbReference>
<dbReference type="GO" id="GO:0000160">
    <property type="term" value="P:phosphorelay signal transduction system"/>
    <property type="evidence" value="ECO:0007669"/>
    <property type="project" value="InterPro"/>
</dbReference>
<dbReference type="InterPro" id="IPR001789">
    <property type="entry name" value="Sig_transdc_resp-reg_receiver"/>
</dbReference>
<evidence type="ECO:0000256" key="1">
    <source>
        <dbReference type="ARBA" id="ARBA00022553"/>
    </source>
</evidence>
<feature type="modified residue" description="4-aspartylphosphate" evidence="3">
    <location>
        <position position="56"/>
    </location>
</feature>
<dbReference type="InterPro" id="IPR011006">
    <property type="entry name" value="CheY-like_superfamily"/>
</dbReference>
<reference evidence="6" key="1">
    <citation type="submission" date="2020-05" db="EMBL/GenBank/DDBJ databases">
        <authorList>
            <person name="Zhu T."/>
            <person name="Keshari N."/>
            <person name="Lu X."/>
        </authorList>
    </citation>
    <scope>NUCLEOTIDE SEQUENCE</scope>
    <source>
        <strain evidence="6">NK1-12</strain>
        <plasmid evidence="6">p1</plasmid>
    </source>
</reference>
<dbReference type="SUPFAM" id="SSF52172">
    <property type="entry name" value="CheY-like"/>
    <property type="match status" value="1"/>
</dbReference>
<dbReference type="Pfam" id="PF00072">
    <property type="entry name" value="Response_reg"/>
    <property type="match status" value="1"/>
</dbReference>
<dbReference type="InterPro" id="IPR016032">
    <property type="entry name" value="Sig_transdc_resp-reg_C-effctor"/>
</dbReference>
<organism evidence="6">
    <name type="scientific">Leptolyngbya sp. NK1-12</name>
    <dbReference type="NCBI Taxonomy" id="2547451"/>
    <lineage>
        <taxon>Bacteria</taxon>
        <taxon>Bacillati</taxon>
        <taxon>Cyanobacteriota</taxon>
        <taxon>Cyanophyceae</taxon>
        <taxon>Leptolyngbyales</taxon>
        <taxon>Leptolyngbyaceae</taxon>
        <taxon>Leptolyngbya group</taxon>
        <taxon>Leptolyngbya</taxon>
    </lineage>
</organism>
<dbReference type="PRINTS" id="PR00038">
    <property type="entry name" value="HTHLUXR"/>
</dbReference>
<sequence>METMRIAIVEDHSLTRTGIRSSLNEQQDITVVGDAETGVAGLKLLQETKPDLAIVDIGLPDIDGVEVVQRFRNAFPPGSDVQTRFIMLTSYTQERMVLAAFAAGADSYCVKNTKFELLLEAIRMTFEGQSWIDPAIARIVLKHARQSASPPSSTNEPQTVTINALDSEQATILESDPLTKKELEVLELMVQGYTNNQIAQQLYMSLGTVKVHIRSILSKLCASDRTQAAVLAMRAGLIE</sequence>
<keyword evidence="1 3" id="KW-0597">Phosphoprotein</keyword>